<accession>A0A383CL79</accession>
<dbReference type="AlphaFoldDB" id="A0A383CL79"/>
<sequence length="62" mass="7092">MGERLKTGVFKDTDKESLMVIWRGNVVARYENTEAFIAAHMEALSALDIEQEKALQDEYTDL</sequence>
<dbReference type="EMBL" id="UINC01209367">
    <property type="protein sequence ID" value="SVE32358.1"/>
    <property type="molecule type" value="Genomic_DNA"/>
</dbReference>
<protein>
    <submittedName>
        <fullName evidence="1">Uncharacterized protein</fullName>
    </submittedName>
</protein>
<gene>
    <name evidence="1" type="ORF">METZ01_LOCUS485212</name>
</gene>
<proteinExistence type="predicted"/>
<evidence type="ECO:0000313" key="1">
    <source>
        <dbReference type="EMBL" id="SVE32358.1"/>
    </source>
</evidence>
<name>A0A383CL79_9ZZZZ</name>
<reference evidence="1" key="1">
    <citation type="submission" date="2018-05" db="EMBL/GenBank/DDBJ databases">
        <authorList>
            <person name="Lanie J.A."/>
            <person name="Ng W.-L."/>
            <person name="Kazmierczak K.M."/>
            <person name="Andrzejewski T.M."/>
            <person name="Davidsen T.M."/>
            <person name="Wayne K.J."/>
            <person name="Tettelin H."/>
            <person name="Glass J.I."/>
            <person name="Rusch D."/>
            <person name="Podicherti R."/>
            <person name="Tsui H.-C.T."/>
            <person name="Winkler M.E."/>
        </authorList>
    </citation>
    <scope>NUCLEOTIDE SEQUENCE</scope>
</reference>
<organism evidence="1">
    <name type="scientific">marine metagenome</name>
    <dbReference type="NCBI Taxonomy" id="408172"/>
    <lineage>
        <taxon>unclassified sequences</taxon>
        <taxon>metagenomes</taxon>
        <taxon>ecological metagenomes</taxon>
    </lineage>
</organism>